<accession>A0A0A9GP42</accession>
<evidence type="ECO:0000313" key="1">
    <source>
        <dbReference type="EMBL" id="JAE22443.1"/>
    </source>
</evidence>
<protein>
    <recommendedName>
        <fullName evidence="2">Protein kinase domain-containing protein</fullName>
    </recommendedName>
</protein>
<proteinExistence type="predicted"/>
<dbReference type="EMBL" id="GBRH01175453">
    <property type="protein sequence ID" value="JAE22443.1"/>
    <property type="molecule type" value="Transcribed_RNA"/>
</dbReference>
<organism evidence="1">
    <name type="scientific">Arundo donax</name>
    <name type="common">Giant reed</name>
    <name type="synonym">Donax arundinaceus</name>
    <dbReference type="NCBI Taxonomy" id="35708"/>
    <lineage>
        <taxon>Eukaryota</taxon>
        <taxon>Viridiplantae</taxon>
        <taxon>Streptophyta</taxon>
        <taxon>Embryophyta</taxon>
        <taxon>Tracheophyta</taxon>
        <taxon>Spermatophyta</taxon>
        <taxon>Magnoliopsida</taxon>
        <taxon>Liliopsida</taxon>
        <taxon>Poales</taxon>
        <taxon>Poaceae</taxon>
        <taxon>PACMAD clade</taxon>
        <taxon>Arundinoideae</taxon>
        <taxon>Arundineae</taxon>
        <taxon>Arundo</taxon>
    </lineage>
</organism>
<name>A0A0A9GP42_ARUDO</name>
<reference evidence="1" key="2">
    <citation type="journal article" date="2015" name="Data Brief">
        <title>Shoot transcriptome of the giant reed, Arundo donax.</title>
        <authorList>
            <person name="Barrero R.A."/>
            <person name="Guerrero F.D."/>
            <person name="Moolhuijzen P."/>
            <person name="Goolsby J.A."/>
            <person name="Tidwell J."/>
            <person name="Bellgard S.E."/>
            <person name="Bellgard M.I."/>
        </authorList>
    </citation>
    <scope>NUCLEOTIDE SEQUENCE</scope>
    <source>
        <tissue evidence="1">Shoot tissue taken approximately 20 cm above the soil surface</tissue>
    </source>
</reference>
<reference evidence="1" key="1">
    <citation type="submission" date="2014-09" db="EMBL/GenBank/DDBJ databases">
        <authorList>
            <person name="Magalhaes I.L.F."/>
            <person name="Oliveira U."/>
            <person name="Santos F.R."/>
            <person name="Vidigal T.H.D.A."/>
            <person name="Brescovit A.D."/>
            <person name="Santos A.J."/>
        </authorList>
    </citation>
    <scope>NUCLEOTIDE SEQUENCE</scope>
    <source>
        <tissue evidence="1">Shoot tissue taken approximately 20 cm above the soil surface</tissue>
    </source>
</reference>
<evidence type="ECO:0008006" key="2">
    <source>
        <dbReference type="Google" id="ProtNLM"/>
    </source>
</evidence>
<sequence>MHRDLRPENFVLANKDTTSPSRPLIRSLSPSSTKLFILTYYIIDNNLNVPLHGCLSSSFVESFFNSFRDCFIMTML</sequence>
<dbReference type="AlphaFoldDB" id="A0A0A9GP42"/>